<sequence length="294" mass="31832">MVQLFMVHPDLRVTDCAEACDINLKKYEVRYFTALDNYNRLIEGYAKLTSASGSKASGSTAPTSHHGSGTSKATTSSSSSSSSSTAGPSRGAAGSYKFLPPELSPRSSNASESKVPVDEDDIFKEANFNDVDMSKLTDKDLLILKYYKLLVNYSHLEYNYLKTYCGINKIMKQYFSKAVLSPDDEEKGLALVGKEMQNFRMLERKLEALKDERSGYEVKLNEIKRKELDYEKSNIQTAATSLPAISATSGGAAGGGSAGASAGNNFTSHNPAILNPKDLDVIHEDSEGSPGVGF</sequence>
<keyword evidence="1" id="KW-0175">Coiled coil</keyword>
<name>A0A1E4TYE6_PACTA</name>
<protein>
    <submittedName>
        <fullName evidence="3">Uncharacterized protein</fullName>
    </submittedName>
</protein>
<dbReference type="OrthoDB" id="3997577at2759"/>
<organism evidence="3 4">
    <name type="scientific">Pachysolen tannophilus NRRL Y-2460</name>
    <dbReference type="NCBI Taxonomy" id="669874"/>
    <lineage>
        <taxon>Eukaryota</taxon>
        <taxon>Fungi</taxon>
        <taxon>Dikarya</taxon>
        <taxon>Ascomycota</taxon>
        <taxon>Saccharomycotina</taxon>
        <taxon>Pichiomycetes</taxon>
        <taxon>Pachysolenaceae</taxon>
        <taxon>Pachysolen</taxon>
    </lineage>
</organism>
<evidence type="ECO:0000256" key="1">
    <source>
        <dbReference type="SAM" id="Coils"/>
    </source>
</evidence>
<accession>A0A1E4TYE6</accession>
<dbReference type="AlphaFoldDB" id="A0A1E4TYE6"/>
<proteinExistence type="predicted"/>
<feature type="region of interest" description="Disordered" evidence="2">
    <location>
        <begin position="51"/>
        <end position="92"/>
    </location>
</feature>
<evidence type="ECO:0000313" key="4">
    <source>
        <dbReference type="Proteomes" id="UP000094236"/>
    </source>
</evidence>
<keyword evidence="4" id="KW-1185">Reference proteome</keyword>
<evidence type="ECO:0000256" key="2">
    <source>
        <dbReference type="SAM" id="MobiDB-lite"/>
    </source>
</evidence>
<dbReference type="EMBL" id="KV454012">
    <property type="protein sequence ID" value="ODV96769.1"/>
    <property type="molecule type" value="Genomic_DNA"/>
</dbReference>
<feature type="coiled-coil region" evidence="1">
    <location>
        <begin position="192"/>
        <end position="226"/>
    </location>
</feature>
<reference evidence="4" key="1">
    <citation type="submission" date="2016-05" db="EMBL/GenBank/DDBJ databases">
        <title>Comparative genomics of biotechnologically important yeasts.</title>
        <authorList>
            <consortium name="DOE Joint Genome Institute"/>
            <person name="Riley R."/>
            <person name="Haridas S."/>
            <person name="Wolfe K.H."/>
            <person name="Lopes M.R."/>
            <person name="Hittinger C.T."/>
            <person name="Goker M."/>
            <person name="Salamov A."/>
            <person name="Wisecaver J."/>
            <person name="Long T.M."/>
            <person name="Aerts A.L."/>
            <person name="Barry K."/>
            <person name="Choi C."/>
            <person name="Clum A."/>
            <person name="Coughlan A.Y."/>
            <person name="Deshpande S."/>
            <person name="Douglass A.P."/>
            <person name="Hanson S.J."/>
            <person name="Klenk H.-P."/>
            <person name="Labutti K."/>
            <person name="Lapidus A."/>
            <person name="Lindquist E."/>
            <person name="Lipzen A."/>
            <person name="Meier-Kolthoff J.P."/>
            <person name="Ohm R.A."/>
            <person name="Otillar R.P."/>
            <person name="Pangilinan J."/>
            <person name="Peng Y."/>
            <person name="Rokas A."/>
            <person name="Rosa C.A."/>
            <person name="Scheuner C."/>
            <person name="Sibirny A.A."/>
            <person name="Slot J.C."/>
            <person name="Stielow J.B."/>
            <person name="Sun H."/>
            <person name="Kurtzman C.P."/>
            <person name="Blackwell M."/>
            <person name="Grigoriev I.V."/>
            <person name="Jeffries T.W."/>
        </authorList>
    </citation>
    <scope>NUCLEOTIDE SEQUENCE [LARGE SCALE GENOMIC DNA]</scope>
    <source>
        <strain evidence="4">NRRL Y-2460</strain>
    </source>
</reference>
<dbReference type="Proteomes" id="UP000094236">
    <property type="component" value="Unassembled WGS sequence"/>
</dbReference>
<evidence type="ECO:0000313" key="3">
    <source>
        <dbReference type="EMBL" id="ODV96769.1"/>
    </source>
</evidence>
<gene>
    <name evidence="3" type="ORF">PACTADRAFT_32267</name>
</gene>